<gene>
    <name evidence="10" type="ORF">IHE44_0007788</name>
    <name evidence="9" type="ORF">IHE44_015011</name>
</gene>
<proteinExistence type="inferred from homology"/>
<feature type="compositionally biased region" description="Acidic residues" evidence="6">
    <location>
        <begin position="559"/>
        <end position="573"/>
    </location>
</feature>
<dbReference type="GO" id="GO:0003743">
    <property type="term" value="F:translation initiation factor activity"/>
    <property type="evidence" value="ECO:0007669"/>
    <property type="project" value="UniProtKB-KW"/>
</dbReference>
<feature type="compositionally biased region" description="Basic and acidic residues" evidence="6">
    <location>
        <begin position="1366"/>
        <end position="1384"/>
    </location>
</feature>
<dbReference type="Pfam" id="PF02020">
    <property type="entry name" value="W2"/>
    <property type="match status" value="1"/>
</dbReference>
<dbReference type="SMART" id="SM00543">
    <property type="entry name" value="MIF4G"/>
    <property type="match status" value="1"/>
</dbReference>
<dbReference type="Pfam" id="PF02847">
    <property type="entry name" value="MA3"/>
    <property type="match status" value="2"/>
</dbReference>
<feature type="compositionally biased region" description="Low complexity" evidence="6">
    <location>
        <begin position="305"/>
        <end position="321"/>
    </location>
</feature>
<dbReference type="PANTHER" id="PTHR23253">
    <property type="entry name" value="EUKARYOTIC TRANSLATION INITIATION FACTOR 4 GAMMA"/>
    <property type="match status" value="1"/>
</dbReference>
<feature type="compositionally biased region" description="Pro residues" evidence="6">
    <location>
        <begin position="121"/>
        <end position="134"/>
    </location>
</feature>
<feature type="region of interest" description="Disordered" evidence="6">
    <location>
        <begin position="1360"/>
        <end position="1400"/>
    </location>
</feature>
<keyword evidence="2" id="KW-0396">Initiation factor</keyword>
<dbReference type="GO" id="GO:0003729">
    <property type="term" value="F:mRNA binding"/>
    <property type="evidence" value="ECO:0007669"/>
    <property type="project" value="TreeGrafter"/>
</dbReference>
<feature type="compositionally biased region" description="Polar residues" evidence="6">
    <location>
        <begin position="1326"/>
        <end position="1338"/>
    </location>
</feature>
<name>A0A835TU91_9PASS</name>
<dbReference type="SMART" id="SM00515">
    <property type="entry name" value="eIF5C"/>
    <property type="match status" value="1"/>
</dbReference>
<feature type="compositionally biased region" description="Polar residues" evidence="6">
    <location>
        <begin position="524"/>
        <end position="541"/>
    </location>
</feature>
<evidence type="ECO:0008006" key="12">
    <source>
        <dbReference type="Google" id="ProtNLM"/>
    </source>
</evidence>
<reference evidence="9" key="1">
    <citation type="submission" date="2020-10" db="EMBL/GenBank/DDBJ databases">
        <title>Feather gene expression reveals the developmental basis of iridescence in African starlings.</title>
        <authorList>
            <person name="Rubenstein D.R."/>
        </authorList>
    </citation>
    <scope>NUCLEOTIDE SEQUENCE</scope>
    <source>
        <strain evidence="9">SS15</strain>
        <tissue evidence="9">Liver</tissue>
    </source>
</reference>
<dbReference type="Proteomes" id="UP000618051">
    <property type="component" value="Unassembled WGS sequence"/>
</dbReference>
<dbReference type="SUPFAM" id="SSF48371">
    <property type="entry name" value="ARM repeat"/>
    <property type="match status" value="4"/>
</dbReference>
<evidence type="ECO:0000256" key="4">
    <source>
        <dbReference type="ARBA" id="ARBA00022845"/>
    </source>
</evidence>
<feature type="region of interest" description="Disordered" evidence="6">
    <location>
        <begin position="946"/>
        <end position="967"/>
    </location>
</feature>
<dbReference type="InterPro" id="IPR003307">
    <property type="entry name" value="W2_domain"/>
</dbReference>
<feature type="compositionally biased region" description="Basic and acidic residues" evidence="6">
    <location>
        <begin position="494"/>
        <end position="512"/>
    </location>
</feature>
<keyword evidence="3" id="KW-0597">Phosphoprotein</keyword>
<dbReference type="EMBL" id="JADDUC010000095">
    <property type="protein sequence ID" value="KAG0119071.1"/>
    <property type="molecule type" value="Genomic_DNA"/>
</dbReference>
<dbReference type="PROSITE" id="PS51363">
    <property type="entry name" value="W2"/>
    <property type="match status" value="1"/>
</dbReference>
<evidence type="ECO:0000256" key="1">
    <source>
        <dbReference type="ARBA" id="ARBA00005775"/>
    </source>
</evidence>
<dbReference type="FunFam" id="1.25.40.180:FF:000002">
    <property type="entry name" value="Eukaryotic translation initiation factor 4 gamma, 3, putative"/>
    <property type="match status" value="1"/>
</dbReference>
<feature type="region of interest" description="Disordered" evidence="6">
    <location>
        <begin position="46"/>
        <end position="67"/>
    </location>
</feature>
<feature type="compositionally biased region" description="Low complexity" evidence="6">
    <location>
        <begin position="398"/>
        <end position="421"/>
    </location>
</feature>
<sequence>MMSCLEQGGKGCWDKEGLWDEQAKELNFRQLIKAVSEGFACAPLGRPQIQPPRATIQNSSPSIRPGAQTPTAVYQTNQHIMMVNHLPMPYPMPQGPQYCIPQYRHSGPPYVGPPQQYPVQPPGPGPFYPGPGPGEFPNAYGTPFYPSQPVYQSAPIIVPTQQQQPPPAKREKKTIRIRDPNQGGKDITEEIMSGGGSRNPTPPIVRPTSTPTPPQVPSQVPEPVPTAFGAVESSHPSGSTPGTAAPASKQEEKPKPDPVLKPPSPVLRPEPTGEKKDQAGQMSEAPTSVETPPEIPRAPSPAPATPVTAVAMAATAVTVSSKAPPAAEPEDKCERASPVEEAMPTPSATGCPEPAAPPAAEEPGPEVCTEPSSAVASAGDAPVTVTAGPGVVDDTSSARAAGAEPVAEVAQAEAAALTVELEPTEAPPVGVESAPSPPSAPLAAPSPPPTPPPTPPPPAPPLSVAAGTTPTPSPPPLPSPSALPVVQGDLEGEESTRTTLSKEVKDTEKKEETEADGQLEESQEALSVNSSKSPVSAQTAVTAPKTWKKPKDRTQATEEVTEAETEPKEEEEPSGDKVLESDQEKMSHGLQAEREPSELKPVKPVEENGEQEAEPVRNGAESISEGEGTDANSGCTESSGEGPAYQYKPEQWKPLDPEGKKQYDREFLLDIQFMPACIQKPEGLPPISDVVLDKVRGEPIKQVNQPKLPLRTLDPRILPRGPDFTPAFADFGRQAAGGRNMSGSACKVQSTPGLPSLARCGPPACPLLVSPHPPLRNLPIGLLNVGPRRSQPGQRREPRKIITVCVKEDVHLKKAENAWKPSLKRENQTEDPENVKTQELFRKVRSILNKLTPQMFNQLMKQVTDLTVDTEERLKGVIDLVFEKAIDEPSFSVAYANMCRCLVTLKVPMADKPGSTVNFRKLLLNRCQKEFEKDKADDDVFEKKQKELEAATTPEEKTRLHDELEEAKDKARRRSIGNIKFIGELFKLKMLTEAIMHDCVVKLLKNHDEESLECLCRLLTTIGKDLDFEKAKPRMDQYFNQMEKIVKERKTSSRIRLEERLPPRVSVINRVTAAFLFPMNFEREAGNMQAGVSVLEYKALLSGAGITMSIMCPSSTGFSSAPLRHDKGGRMRPCSQCSNSVFDVPVEVSLSMRLVFLLLPQCNWVSRRADQGPKTIEQIHKEAKIEEQEEQRKVQQLMTKDKRRPGVPRVDEGGWNTVQGAKNSRVLDPTKFLKITKPTIDEKIQLVPKAQLGSWGKGSSGGAKASEMDSLRPSATSLNRFSALQPPVSPVSASSASSELESRRALTSRGSTGREKNDKPLAPSLSRPNTFLRGSSSKELLLDNQAQEEQRREMLETVKQLTGGVEMDRNSTEAERNKAKESAKPEAPPAPVQEKSSLSEEEIERKCKSIIDEFLHINDFKEAMQCVEELSAQNLLPVFVRVGVESTLERSQITRDHMGQLLHQLVQSGKLSKQDFFKGLCFLQIDAVLQRNALPPCFGILPSIHVLLEGLYHLHQICRCLFKCACSDPCSVLHFSLFAFCKSVNVTGRGGSQNPSHNISTWELHSLSSRAPTEPQPHSHWEKGFTHTMPFLRTPQLEQLNPRGAEEENMQQMDWTCLERPDFSETLEMADDMAIDIPHIWLYLAELVTPVLKEGGISMRELIQEFSKPLLPVGRAGVLLAEILHLLCKQMLNPALWIVSNSNPIKSLTCLFVFYFFKHAFKRLKGQCDIRGCKRLNCLCSEALLSRFASALGTEERIWDYVPEFEEQFARALLSRQGSVSHGVSQEKDLSHPWQLCVRPWERALFHVSLLLGNLGGRCEPPVSLLSCPFPVTRRCPPDKMCIPGGIAHSHKKVGALWRESGLSWKDYLPEGEDVHTFLMEQKLEFTESDCSSSSEALSEKELSAEELNKQLEKLIVEDKANDEQIFDWVEANLDESQMSSPTFLRALMTAVCKAAIIADSSSFRVDTAVIKQRVPILLKYLDSDTEKELQALYALQASIVKLDQPPNLLRMFFDCLYDEEVISEDAFYKWESSKDPAEQNGKGVALKSVTAFFTWLREAEEESEDN</sequence>
<dbReference type="CDD" id="cd11559">
    <property type="entry name" value="W2_eIF4G1_like"/>
    <property type="match status" value="1"/>
</dbReference>
<dbReference type="InterPro" id="IPR016024">
    <property type="entry name" value="ARM-type_fold"/>
</dbReference>
<evidence type="ECO:0000259" key="8">
    <source>
        <dbReference type="PROSITE" id="PS51366"/>
    </source>
</evidence>
<comment type="similarity">
    <text evidence="1">Belongs to the eukaryotic initiation factor 4G family.</text>
</comment>
<dbReference type="InterPro" id="IPR003890">
    <property type="entry name" value="MIF4G-like_typ-3"/>
</dbReference>
<protein>
    <recommendedName>
        <fullName evidence="12">Eukaryotic translation initiation factor 4 gamma 3</fullName>
    </recommendedName>
</protein>
<feature type="compositionally biased region" description="Acidic residues" evidence="6">
    <location>
        <begin position="513"/>
        <end position="523"/>
    </location>
</feature>
<evidence type="ECO:0000256" key="6">
    <source>
        <dbReference type="SAM" id="MobiDB-lite"/>
    </source>
</evidence>
<dbReference type="OrthoDB" id="514777at2759"/>
<feature type="compositionally biased region" description="Pro residues" evidence="6">
    <location>
        <begin position="471"/>
        <end position="481"/>
    </location>
</feature>
<keyword evidence="4" id="KW-0810">Translation regulation</keyword>
<feature type="region of interest" description="Disordered" evidence="6">
    <location>
        <begin position="1196"/>
        <end position="1217"/>
    </location>
</feature>
<evidence type="ECO:0000313" key="9">
    <source>
        <dbReference type="EMBL" id="KAG0119071.1"/>
    </source>
</evidence>
<evidence type="ECO:0000256" key="2">
    <source>
        <dbReference type="ARBA" id="ARBA00022540"/>
    </source>
</evidence>
<feature type="compositionally biased region" description="Basic and acidic residues" evidence="6">
    <location>
        <begin position="946"/>
        <end position="962"/>
    </location>
</feature>
<evidence type="ECO:0000259" key="7">
    <source>
        <dbReference type="PROSITE" id="PS51363"/>
    </source>
</evidence>
<feature type="compositionally biased region" description="Basic and acidic residues" evidence="6">
    <location>
        <begin position="574"/>
        <end position="606"/>
    </location>
</feature>
<feature type="domain" description="W2" evidence="7">
    <location>
        <begin position="1898"/>
        <end position="2067"/>
    </location>
</feature>
<feature type="compositionally biased region" description="Polar residues" evidence="6">
    <location>
        <begin position="280"/>
        <end position="290"/>
    </location>
</feature>
<feature type="compositionally biased region" description="Polar residues" evidence="6">
    <location>
        <begin position="630"/>
        <end position="639"/>
    </location>
</feature>
<keyword evidence="5" id="KW-0648">Protein biosynthesis</keyword>
<evidence type="ECO:0000313" key="10">
    <source>
        <dbReference type="EMBL" id="KAI1231344.1"/>
    </source>
</evidence>
<keyword evidence="11" id="KW-1185">Reference proteome</keyword>
<feature type="compositionally biased region" description="Low complexity" evidence="6">
    <location>
        <begin position="1290"/>
        <end position="1299"/>
    </location>
</feature>
<dbReference type="Gene3D" id="1.25.40.180">
    <property type="match status" value="5"/>
</dbReference>
<dbReference type="GO" id="GO:0006417">
    <property type="term" value="P:regulation of translation"/>
    <property type="evidence" value="ECO:0007669"/>
    <property type="project" value="UniProtKB-KW"/>
</dbReference>
<dbReference type="Pfam" id="PF02854">
    <property type="entry name" value="MIF4G"/>
    <property type="match status" value="1"/>
</dbReference>
<reference evidence="10" key="3">
    <citation type="submission" date="2022-01" db="EMBL/GenBank/DDBJ databases">
        <authorList>
            <person name="Rubenstein D.R."/>
        </authorList>
    </citation>
    <scope>NUCLEOTIDE SEQUENCE</scope>
    <source>
        <strain evidence="10">SS15</strain>
        <tissue evidence="10">Liver</tissue>
    </source>
</reference>
<feature type="compositionally biased region" description="Polar residues" evidence="6">
    <location>
        <begin position="55"/>
        <end position="67"/>
    </location>
</feature>
<dbReference type="FunFam" id="1.25.40.180:FF:000001">
    <property type="entry name" value="Eukaryotic translation initiation factor 4 gamma, 3, putative"/>
    <property type="match status" value="1"/>
</dbReference>
<feature type="compositionally biased region" description="Basic and acidic residues" evidence="6">
    <location>
        <begin position="329"/>
        <end position="338"/>
    </location>
</feature>
<evidence type="ECO:0000313" key="11">
    <source>
        <dbReference type="Proteomes" id="UP000618051"/>
    </source>
</evidence>
<dbReference type="SMART" id="SM00544">
    <property type="entry name" value="MA3"/>
    <property type="match status" value="1"/>
</dbReference>
<dbReference type="InterPro" id="IPR003891">
    <property type="entry name" value="Initiation_fac_eIF4g_MI"/>
</dbReference>
<comment type="caution">
    <text evidence="9">The sequence shown here is derived from an EMBL/GenBank/DDBJ whole genome shotgun (WGS) entry which is preliminary data.</text>
</comment>
<dbReference type="GO" id="GO:0016281">
    <property type="term" value="C:eukaryotic translation initiation factor 4F complex"/>
    <property type="evidence" value="ECO:0007669"/>
    <property type="project" value="TreeGrafter"/>
</dbReference>
<reference evidence="10 11" key="2">
    <citation type="journal article" date="2021" name="J. Hered.">
        <title>Feather Gene Expression Elucidates the Developmental Basis of Plumage Iridescence in African Starlings.</title>
        <authorList>
            <person name="Rubenstein D.R."/>
            <person name="Corvelo A."/>
            <person name="MacManes M.D."/>
            <person name="Maia R."/>
            <person name="Narzisi G."/>
            <person name="Rousaki A."/>
            <person name="Vandenabeele P."/>
            <person name="Shawkey M.D."/>
            <person name="Solomon J."/>
        </authorList>
    </citation>
    <scope>NUCLEOTIDE SEQUENCE [LARGE SCALE GENOMIC DNA]</scope>
    <source>
        <strain evidence="10">SS15</strain>
    </source>
</reference>
<dbReference type="PROSITE" id="PS51366">
    <property type="entry name" value="MI"/>
    <property type="match status" value="1"/>
</dbReference>
<evidence type="ECO:0000256" key="3">
    <source>
        <dbReference type="ARBA" id="ARBA00022553"/>
    </source>
</evidence>
<feature type="compositionally biased region" description="Polar residues" evidence="6">
    <location>
        <begin position="1273"/>
        <end position="1282"/>
    </location>
</feature>
<dbReference type="EMBL" id="JADDUC020000026">
    <property type="protein sequence ID" value="KAI1231344.1"/>
    <property type="molecule type" value="Genomic_DNA"/>
</dbReference>
<feature type="region of interest" description="Disordered" evidence="6">
    <location>
        <begin position="121"/>
        <end position="140"/>
    </location>
</feature>
<feature type="compositionally biased region" description="Pro residues" evidence="6">
    <location>
        <begin position="200"/>
        <end position="224"/>
    </location>
</feature>
<feature type="compositionally biased region" description="Pro residues" evidence="6">
    <location>
        <begin position="435"/>
        <end position="461"/>
    </location>
</feature>
<feature type="region of interest" description="Disordered" evidence="6">
    <location>
        <begin position="1252"/>
        <end position="1339"/>
    </location>
</feature>
<accession>A0A835TU91</accession>
<feature type="domain" description="MI" evidence="8">
    <location>
        <begin position="1402"/>
        <end position="1531"/>
    </location>
</feature>
<feature type="region of interest" description="Disordered" evidence="6">
    <location>
        <begin position="157"/>
        <end position="658"/>
    </location>
</feature>
<feature type="compositionally biased region" description="Pro residues" evidence="6">
    <location>
        <begin position="293"/>
        <end position="304"/>
    </location>
</feature>
<organism evidence="9">
    <name type="scientific">Lamprotornis superbus</name>
    <dbReference type="NCBI Taxonomy" id="245042"/>
    <lineage>
        <taxon>Eukaryota</taxon>
        <taxon>Metazoa</taxon>
        <taxon>Chordata</taxon>
        <taxon>Craniata</taxon>
        <taxon>Vertebrata</taxon>
        <taxon>Euteleostomi</taxon>
        <taxon>Archelosauria</taxon>
        <taxon>Archosauria</taxon>
        <taxon>Dinosauria</taxon>
        <taxon>Saurischia</taxon>
        <taxon>Theropoda</taxon>
        <taxon>Coelurosauria</taxon>
        <taxon>Aves</taxon>
        <taxon>Neognathae</taxon>
        <taxon>Neoaves</taxon>
        <taxon>Telluraves</taxon>
        <taxon>Australaves</taxon>
        <taxon>Passeriformes</taxon>
        <taxon>Sturnidae</taxon>
        <taxon>Lamprotornis</taxon>
    </lineage>
</organism>
<feature type="compositionally biased region" description="Pro residues" evidence="6">
    <location>
        <begin position="259"/>
        <end position="268"/>
    </location>
</feature>
<dbReference type="PANTHER" id="PTHR23253:SF23">
    <property type="entry name" value="EUKARYOTIC TRANSLATION INITIATION FACTOR 4 GAMMA 3"/>
    <property type="match status" value="1"/>
</dbReference>
<feature type="compositionally biased region" description="Basic and acidic residues" evidence="6">
    <location>
        <begin position="249"/>
        <end position="258"/>
    </location>
</feature>
<evidence type="ECO:0000256" key="5">
    <source>
        <dbReference type="ARBA" id="ARBA00022917"/>
    </source>
</evidence>